<proteinExistence type="inferred from homology"/>
<dbReference type="PROSITE" id="PS01173">
    <property type="entry name" value="LIPASE_GDXG_HIS"/>
    <property type="match status" value="1"/>
</dbReference>
<gene>
    <name evidence="5" type="ORF">WHR41_02139</name>
</gene>
<dbReference type="PROSITE" id="PS01174">
    <property type="entry name" value="LIPASE_GDXG_SER"/>
    <property type="match status" value="1"/>
</dbReference>
<dbReference type="InterPro" id="IPR002168">
    <property type="entry name" value="Lipase_GDXG_HIS_AS"/>
</dbReference>
<dbReference type="EMBL" id="JAAQHG020000005">
    <property type="protein sequence ID" value="KAL1589323.1"/>
    <property type="molecule type" value="Genomic_DNA"/>
</dbReference>
<dbReference type="GeneID" id="96003583"/>
<evidence type="ECO:0000256" key="2">
    <source>
        <dbReference type="ARBA" id="ARBA00022801"/>
    </source>
</evidence>
<dbReference type="Gene3D" id="3.40.50.1820">
    <property type="entry name" value="alpha/beta hydrolase"/>
    <property type="match status" value="1"/>
</dbReference>
<dbReference type="InterPro" id="IPR013094">
    <property type="entry name" value="AB_hydrolase_3"/>
</dbReference>
<dbReference type="GO" id="GO:0016787">
    <property type="term" value="F:hydrolase activity"/>
    <property type="evidence" value="ECO:0007669"/>
    <property type="project" value="UniProtKB-KW"/>
</dbReference>
<dbReference type="InterPro" id="IPR033140">
    <property type="entry name" value="Lipase_GDXG_put_SER_AS"/>
</dbReference>
<dbReference type="InterPro" id="IPR029058">
    <property type="entry name" value="AB_hydrolase_fold"/>
</dbReference>
<dbReference type="Pfam" id="PF07859">
    <property type="entry name" value="Abhydrolase_3"/>
    <property type="match status" value="1"/>
</dbReference>
<dbReference type="PANTHER" id="PTHR48081:SF25">
    <property type="entry name" value="PUTATIVE (AFU_ORTHOLOGUE AFUA_3G11560)-RELATED"/>
    <property type="match status" value="1"/>
</dbReference>
<evidence type="ECO:0000259" key="4">
    <source>
        <dbReference type="Pfam" id="PF07859"/>
    </source>
</evidence>
<evidence type="ECO:0000256" key="1">
    <source>
        <dbReference type="ARBA" id="ARBA00010515"/>
    </source>
</evidence>
<dbReference type="Proteomes" id="UP000803884">
    <property type="component" value="Unassembled WGS sequence"/>
</dbReference>
<feature type="active site" evidence="3">
    <location>
        <position position="241"/>
    </location>
</feature>
<comment type="similarity">
    <text evidence="1">Belongs to the 'GDXG' lipolytic enzyme family.</text>
</comment>
<dbReference type="PANTHER" id="PTHR48081">
    <property type="entry name" value="AB HYDROLASE SUPERFAMILY PROTEIN C4A8.06C"/>
    <property type="match status" value="1"/>
</dbReference>
<evidence type="ECO:0000256" key="3">
    <source>
        <dbReference type="PROSITE-ProRule" id="PRU10038"/>
    </source>
</evidence>
<feature type="domain" description="Alpha/beta hydrolase fold-3" evidence="4">
    <location>
        <begin position="160"/>
        <end position="404"/>
    </location>
</feature>
<sequence length="496" mass="53951">MDGGLIKLLAPQIPSLANTTLWHTLGMTQTSNHWDLRTALTVQVLRSIMSGNGHEPSPVGKVQASTLKDPGVKGKTWVAKATIPAPRENQEGIRHAVFKAIDELSNGKPEYTHPNLVDTEVEWTGFRPNAGNNESMPNISEEEKYKRLMAEPTRTSDTTILYFHGGAYYLCDPSTHRNLTSRLAKESGARVCSVRYRLAPQAAFPSQLLDALMVYLSLLYPPPGSLHEPIPASKIVLAGDSAGGNLVFALLQFLLHLHRTAPTDSSTPPLLRFHGAQVPAPLPAAASAAAAWLDISRALPSITHNEKYDYLPPPNHSDATARYPPDAIWPSDPPRGDLFCTLDLLDHPLVSPVLADSWAGAPPLFLNTGEEMLTDEIKFLAARAAQQGVAVEFEQYQAMPHCFAMLLPGLPTSVRCVRAWGEFCRKVGEGGGMEGWVGETKGTWVEARTGREEQREVAELSDGLGMEEVRRLVGEAKGKRVAGFEGEAKTLPKAAL</sequence>
<dbReference type="SUPFAM" id="SSF53474">
    <property type="entry name" value="alpha/beta-Hydrolases"/>
    <property type="match status" value="1"/>
</dbReference>
<evidence type="ECO:0000313" key="6">
    <source>
        <dbReference type="Proteomes" id="UP000803884"/>
    </source>
</evidence>
<evidence type="ECO:0000313" key="5">
    <source>
        <dbReference type="EMBL" id="KAL1589323.1"/>
    </source>
</evidence>
<name>A0AB34L0W8_9PEZI</name>
<dbReference type="AlphaFoldDB" id="A0AB34L0W8"/>
<dbReference type="InterPro" id="IPR050300">
    <property type="entry name" value="GDXG_lipolytic_enzyme"/>
</dbReference>
<accession>A0AB34L0W8</accession>
<dbReference type="RefSeq" id="XP_069232428.1">
    <property type="nucleotide sequence ID" value="XM_069370745.1"/>
</dbReference>
<keyword evidence="2" id="KW-0378">Hydrolase</keyword>
<keyword evidence="6" id="KW-1185">Reference proteome</keyword>
<organism evidence="5 6">
    <name type="scientific">Cladosporium halotolerans</name>
    <dbReference type="NCBI Taxonomy" id="1052096"/>
    <lineage>
        <taxon>Eukaryota</taxon>
        <taxon>Fungi</taxon>
        <taxon>Dikarya</taxon>
        <taxon>Ascomycota</taxon>
        <taxon>Pezizomycotina</taxon>
        <taxon>Dothideomycetes</taxon>
        <taxon>Dothideomycetidae</taxon>
        <taxon>Cladosporiales</taxon>
        <taxon>Cladosporiaceae</taxon>
        <taxon>Cladosporium</taxon>
    </lineage>
</organism>
<reference evidence="5 6" key="1">
    <citation type="journal article" date="2020" name="Microbiol. Resour. Announc.">
        <title>Draft Genome Sequence of a Cladosporium Species Isolated from the Mesophotic Ascidian Didemnum maculosum.</title>
        <authorList>
            <person name="Gioti A."/>
            <person name="Siaperas R."/>
            <person name="Nikolaivits E."/>
            <person name="Le Goff G."/>
            <person name="Ouazzani J."/>
            <person name="Kotoulas G."/>
            <person name="Topakas E."/>
        </authorList>
    </citation>
    <scope>NUCLEOTIDE SEQUENCE [LARGE SCALE GENOMIC DNA]</scope>
    <source>
        <strain evidence="5 6">TM138-S3</strain>
    </source>
</reference>
<protein>
    <recommendedName>
        <fullName evidence="4">Alpha/beta hydrolase fold-3 domain-containing protein</fullName>
    </recommendedName>
</protein>
<comment type="caution">
    <text evidence="5">The sequence shown here is derived from an EMBL/GenBank/DDBJ whole genome shotgun (WGS) entry which is preliminary data.</text>
</comment>